<reference evidence="1" key="1">
    <citation type="journal article" date="2015" name="Nature">
        <title>Complex archaea that bridge the gap between prokaryotes and eukaryotes.</title>
        <authorList>
            <person name="Spang A."/>
            <person name="Saw J.H."/>
            <person name="Jorgensen S.L."/>
            <person name="Zaremba-Niedzwiedzka K."/>
            <person name="Martijn J."/>
            <person name="Lind A.E."/>
            <person name="van Eijk R."/>
            <person name="Schleper C."/>
            <person name="Guy L."/>
            <person name="Ettema T.J."/>
        </authorList>
    </citation>
    <scope>NUCLEOTIDE SEQUENCE</scope>
</reference>
<dbReference type="Gene3D" id="2.60.120.260">
    <property type="entry name" value="Galactose-binding domain-like"/>
    <property type="match status" value="1"/>
</dbReference>
<dbReference type="AlphaFoldDB" id="A0A0F9HSB9"/>
<comment type="caution">
    <text evidence="1">The sequence shown here is derived from an EMBL/GenBank/DDBJ whole genome shotgun (WGS) entry which is preliminary data.</text>
</comment>
<accession>A0A0F9HSB9</accession>
<dbReference type="EMBL" id="LAZR01023587">
    <property type="protein sequence ID" value="KKL78007.1"/>
    <property type="molecule type" value="Genomic_DNA"/>
</dbReference>
<protein>
    <submittedName>
        <fullName evidence="1">Uncharacterized protein</fullName>
    </submittedName>
</protein>
<evidence type="ECO:0000313" key="1">
    <source>
        <dbReference type="EMBL" id="KKL78007.1"/>
    </source>
</evidence>
<dbReference type="InterPro" id="IPR008979">
    <property type="entry name" value="Galactose-bd-like_sf"/>
</dbReference>
<feature type="non-terminal residue" evidence="1">
    <location>
        <position position="1"/>
    </location>
</feature>
<proteinExistence type="predicted"/>
<sequence length="317" mass="34738">LDTLQHPLHVPATKVTDGDMRTTGVTNWTAAGTGGTPTLAKSTATVRHGKQSLSITNDSSTTLGYAKSASMNMQGGTHVLVSCDVFITAGDSAKITLYDVTNSAAIDTAVAAGTGWVTLYFAVSTPATCEQVQIWLEAPAKSDVVYFDHAIVWPTNDFLIDPLSNIEYGHEVERIVYFPRGRALSATGDDNAYAVEGRAPEFYAHFKIDRDDSDVNPHRIQVIGVKKITQPMWLKAWVDYSIMSVDTDTTFANKDIVLNLAAADLLDNLALAAELDERPSIAERMTLRAIELRQEIFHLTRQFTREPKGRVDGSFRD</sequence>
<organism evidence="1">
    <name type="scientific">marine sediment metagenome</name>
    <dbReference type="NCBI Taxonomy" id="412755"/>
    <lineage>
        <taxon>unclassified sequences</taxon>
        <taxon>metagenomes</taxon>
        <taxon>ecological metagenomes</taxon>
    </lineage>
</organism>
<gene>
    <name evidence="1" type="ORF">LCGC14_2029140</name>
</gene>
<name>A0A0F9HSB9_9ZZZZ</name>
<dbReference type="SUPFAM" id="SSF49785">
    <property type="entry name" value="Galactose-binding domain-like"/>
    <property type="match status" value="1"/>
</dbReference>